<dbReference type="RefSeq" id="WP_188178038.1">
    <property type="nucleotide sequence ID" value="NZ_JACVVD010000017.1"/>
</dbReference>
<dbReference type="CDD" id="cd06261">
    <property type="entry name" value="TM_PBP2"/>
    <property type="match status" value="1"/>
</dbReference>
<keyword evidence="3" id="KW-1003">Cell membrane</keyword>
<feature type="transmembrane region" description="Helical" evidence="7">
    <location>
        <begin position="263"/>
        <end position="283"/>
    </location>
</feature>
<dbReference type="PROSITE" id="PS50928">
    <property type="entry name" value="ABC_TM1"/>
    <property type="match status" value="1"/>
</dbReference>
<organism evidence="9 10">
    <name type="scientific">Paenibacillus sedimenti</name>
    <dbReference type="NCBI Taxonomy" id="2770274"/>
    <lineage>
        <taxon>Bacteria</taxon>
        <taxon>Bacillati</taxon>
        <taxon>Bacillota</taxon>
        <taxon>Bacilli</taxon>
        <taxon>Bacillales</taxon>
        <taxon>Paenibacillaceae</taxon>
        <taxon>Paenibacillus</taxon>
    </lineage>
</organism>
<dbReference type="PANTHER" id="PTHR30193">
    <property type="entry name" value="ABC TRANSPORTER PERMEASE PROTEIN"/>
    <property type="match status" value="1"/>
</dbReference>
<dbReference type="InterPro" id="IPR000515">
    <property type="entry name" value="MetI-like"/>
</dbReference>
<evidence type="ECO:0000256" key="3">
    <source>
        <dbReference type="ARBA" id="ARBA00022475"/>
    </source>
</evidence>
<keyword evidence="5 7" id="KW-1133">Transmembrane helix</keyword>
<comment type="similarity">
    <text evidence="7">Belongs to the binding-protein-dependent transport system permease family.</text>
</comment>
<dbReference type="AlphaFoldDB" id="A0A926KYG1"/>
<evidence type="ECO:0000256" key="4">
    <source>
        <dbReference type="ARBA" id="ARBA00022692"/>
    </source>
</evidence>
<feature type="transmembrane region" description="Helical" evidence="7">
    <location>
        <begin position="12"/>
        <end position="35"/>
    </location>
</feature>
<dbReference type="Proteomes" id="UP000650466">
    <property type="component" value="Unassembled WGS sequence"/>
</dbReference>
<proteinExistence type="inferred from homology"/>
<name>A0A926KYG1_9BACL</name>
<dbReference type="PANTHER" id="PTHR30193:SF37">
    <property type="entry name" value="INNER MEMBRANE ABC TRANSPORTER PERMEASE PROTEIN YCJO"/>
    <property type="match status" value="1"/>
</dbReference>
<gene>
    <name evidence="9" type="ORF">ICC18_29865</name>
</gene>
<feature type="transmembrane region" description="Helical" evidence="7">
    <location>
        <begin position="204"/>
        <end position="225"/>
    </location>
</feature>
<dbReference type="EMBL" id="JACVVD010000017">
    <property type="protein sequence ID" value="MBD0384260.1"/>
    <property type="molecule type" value="Genomic_DNA"/>
</dbReference>
<dbReference type="Gene3D" id="1.10.3720.10">
    <property type="entry name" value="MetI-like"/>
    <property type="match status" value="1"/>
</dbReference>
<evidence type="ECO:0000256" key="5">
    <source>
        <dbReference type="ARBA" id="ARBA00022989"/>
    </source>
</evidence>
<feature type="transmembrane region" description="Helical" evidence="7">
    <location>
        <begin position="110"/>
        <end position="130"/>
    </location>
</feature>
<evidence type="ECO:0000256" key="7">
    <source>
        <dbReference type="RuleBase" id="RU363032"/>
    </source>
</evidence>
<keyword evidence="4 7" id="KW-0812">Transmembrane</keyword>
<accession>A0A926KYG1</accession>
<evidence type="ECO:0000313" key="10">
    <source>
        <dbReference type="Proteomes" id="UP000650466"/>
    </source>
</evidence>
<keyword evidence="6 7" id="KW-0472">Membrane</keyword>
<reference evidence="9" key="1">
    <citation type="submission" date="2020-09" db="EMBL/GenBank/DDBJ databases">
        <title>Draft Genome Sequence of Paenibacillus sp. WST5.</title>
        <authorList>
            <person name="Bao Z."/>
        </authorList>
    </citation>
    <scope>NUCLEOTIDE SEQUENCE</scope>
    <source>
        <strain evidence="9">WST5</strain>
    </source>
</reference>
<evidence type="ECO:0000256" key="6">
    <source>
        <dbReference type="ARBA" id="ARBA00023136"/>
    </source>
</evidence>
<feature type="transmembrane region" description="Helical" evidence="7">
    <location>
        <begin position="157"/>
        <end position="179"/>
    </location>
</feature>
<feature type="domain" description="ABC transmembrane type-1" evidence="8">
    <location>
        <begin position="73"/>
        <end position="284"/>
    </location>
</feature>
<keyword evidence="10" id="KW-1185">Reference proteome</keyword>
<evidence type="ECO:0000256" key="1">
    <source>
        <dbReference type="ARBA" id="ARBA00004651"/>
    </source>
</evidence>
<protein>
    <submittedName>
        <fullName evidence="9">Sugar ABC transporter permease</fullName>
    </submittedName>
</protein>
<evidence type="ECO:0000259" key="8">
    <source>
        <dbReference type="PROSITE" id="PS50928"/>
    </source>
</evidence>
<feature type="transmembrane region" description="Helical" evidence="7">
    <location>
        <begin position="73"/>
        <end position="98"/>
    </location>
</feature>
<dbReference type="InterPro" id="IPR051393">
    <property type="entry name" value="ABC_transporter_permease"/>
</dbReference>
<evidence type="ECO:0000313" key="9">
    <source>
        <dbReference type="EMBL" id="MBD0384260.1"/>
    </source>
</evidence>
<keyword evidence="2 7" id="KW-0813">Transport</keyword>
<dbReference type="SUPFAM" id="SSF161098">
    <property type="entry name" value="MetI-like"/>
    <property type="match status" value="1"/>
</dbReference>
<dbReference type="GO" id="GO:0055085">
    <property type="term" value="P:transmembrane transport"/>
    <property type="evidence" value="ECO:0007669"/>
    <property type="project" value="InterPro"/>
</dbReference>
<evidence type="ECO:0000256" key="2">
    <source>
        <dbReference type="ARBA" id="ARBA00022448"/>
    </source>
</evidence>
<dbReference type="InterPro" id="IPR035906">
    <property type="entry name" value="MetI-like_sf"/>
</dbReference>
<sequence>MKAFNKTARSYTEFFVFVTPAMIFILLAAIIPFLMSLYYSLTKWNGVGKNIKFIGLDNFIELFTTDTGSLQSLLFTLLYGILNVILTNVTAITLAVILTKALKSKAVLRAAFFIPNIISLVIIGFIWKFVFTRVFEALHEVTHWSVFQWSWLGDQHLAFVSILLVSVWQSVGFYMMIYITGLQSIPSELNEAASIDGVVGLKRFFTITLPLLMPSLTVAFFLTIANSLKVFDIIYTLTFGGPGGATTSITMDIYNEAFVNNRFGYATAKSLLFVVLILLITVFQVKFFKSKEVEA</sequence>
<comment type="subcellular location">
    <subcellularLocation>
        <location evidence="1 7">Cell membrane</location>
        <topology evidence="1 7">Multi-pass membrane protein</topology>
    </subcellularLocation>
</comment>
<dbReference type="GO" id="GO:0005886">
    <property type="term" value="C:plasma membrane"/>
    <property type="evidence" value="ECO:0007669"/>
    <property type="project" value="UniProtKB-SubCell"/>
</dbReference>
<dbReference type="Pfam" id="PF00528">
    <property type="entry name" value="BPD_transp_1"/>
    <property type="match status" value="1"/>
</dbReference>
<comment type="caution">
    <text evidence="9">The sequence shown here is derived from an EMBL/GenBank/DDBJ whole genome shotgun (WGS) entry which is preliminary data.</text>
</comment>